<feature type="signal peptide" evidence="1">
    <location>
        <begin position="1"/>
        <end position="25"/>
    </location>
</feature>
<keyword evidence="3" id="KW-1185">Reference proteome</keyword>
<dbReference type="EMBL" id="LUUK01000023">
    <property type="protein sequence ID" value="OAI27014.1"/>
    <property type="molecule type" value="Genomic_DNA"/>
</dbReference>
<evidence type="ECO:0008006" key="4">
    <source>
        <dbReference type="Google" id="ProtNLM"/>
    </source>
</evidence>
<gene>
    <name evidence="2" type="ORF">A1355_01325</name>
</gene>
<evidence type="ECO:0000256" key="1">
    <source>
        <dbReference type="SAM" id="SignalP"/>
    </source>
</evidence>
<organism evidence="2 3">
    <name type="scientific">Methylomonas koyamae</name>
    <dbReference type="NCBI Taxonomy" id="702114"/>
    <lineage>
        <taxon>Bacteria</taxon>
        <taxon>Pseudomonadati</taxon>
        <taxon>Pseudomonadota</taxon>
        <taxon>Gammaproteobacteria</taxon>
        <taxon>Methylococcales</taxon>
        <taxon>Methylococcaceae</taxon>
        <taxon>Methylomonas</taxon>
    </lineage>
</organism>
<keyword evidence="1" id="KW-0732">Signal</keyword>
<proteinExistence type="predicted"/>
<dbReference type="Proteomes" id="UP000077628">
    <property type="component" value="Unassembled WGS sequence"/>
</dbReference>
<protein>
    <recommendedName>
        <fullName evidence="4">PEP-CTERM protein-sorting domain-containing protein</fullName>
    </recommendedName>
</protein>
<dbReference type="AlphaFoldDB" id="A0A177PAX7"/>
<sequence length="277" mass="29754">MQRNFIKSLGLAAMAGFGLTNTALASQTVWDVGTAELRFDTDEFLFSIADDGANASGNVQVTPIPAAELAIMPIANGFKVDFGDRMQVYDDTHGLTDNGVAGLGSIDLKFNFAPKAGYRISGYDVAFSGRYSFQGNAYSSAYLNLSGDVRSVDDLFGNHGFGVGGAPANQFTASILAVTQVEAYEQIVGYTTEWVSVYIGTEYSDPNCQEDGCPLQDVYERMQVETPVYDWYDIPGYATIAIDSLSLSANLEPVPLPAAAWLFAAGLPLLLVRRRAG</sequence>
<feature type="chain" id="PRO_5008070096" description="PEP-CTERM protein-sorting domain-containing protein" evidence="1">
    <location>
        <begin position="26"/>
        <end position="277"/>
    </location>
</feature>
<evidence type="ECO:0000313" key="3">
    <source>
        <dbReference type="Proteomes" id="UP000077628"/>
    </source>
</evidence>
<dbReference type="STRING" id="702114.A1355_01325"/>
<reference evidence="3" key="1">
    <citation type="submission" date="2016-03" db="EMBL/GenBank/DDBJ databases">
        <authorList>
            <person name="Heylen K."/>
            <person name="De Vos P."/>
            <person name="Vekeman B."/>
        </authorList>
    </citation>
    <scope>NUCLEOTIDE SEQUENCE [LARGE SCALE GENOMIC DNA]</scope>
    <source>
        <strain evidence="3">R-45383</strain>
    </source>
</reference>
<evidence type="ECO:0000313" key="2">
    <source>
        <dbReference type="EMBL" id="OAI27014.1"/>
    </source>
</evidence>
<name>A0A177PAX7_9GAMM</name>
<accession>A0A177PAX7</accession>
<comment type="caution">
    <text evidence="2">The sequence shown here is derived from an EMBL/GenBank/DDBJ whole genome shotgun (WGS) entry which is preliminary data.</text>
</comment>
<dbReference type="RefSeq" id="WP_064024543.1">
    <property type="nucleotide sequence ID" value="NZ_LUUK01000023.1"/>
</dbReference>
<dbReference type="OrthoDB" id="5292073at2"/>